<proteinExistence type="predicted"/>
<dbReference type="AlphaFoldDB" id="A0A543LIJ7"/>
<gene>
    <name evidence="1" type="ORF">BDD18_0238</name>
</gene>
<dbReference type="EMBL" id="VFPV01000001">
    <property type="protein sequence ID" value="TQN07147.1"/>
    <property type="molecule type" value="Genomic_DNA"/>
</dbReference>
<evidence type="ECO:0000313" key="2">
    <source>
        <dbReference type="Proteomes" id="UP000316993"/>
    </source>
</evidence>
<protein>
    <submittedName>
        <fullName evidence="1">Uncharacterized protein</fullName>
    </submittedName>
</protein>
<organism evidence="1 2">
    <name type="scientific">Acidovorax temperans</name>
    <dbReference type="NCBI Taxonomy" id="80878"/>
    <lineage>
        <taxon>Bacteria</taxon>
        <taxon>Pseudomonadati</taxon>
        <taxon>Pseudomonadota</taxon>
        <taxon>Betaproteobacteria</taxon>
        <taxon>Burkholderiales</taxon>
        <taxon>Comamonadaceae</taxon>
        <taxon>Acidovorax</taxon>
    </lineage>
</organism>
<reference evidence="1 2" key="1">
    <citation type="submission" date="2019-06" db="EMBL/GenBank/DDBJ databases">
        <title>Genomic Encyclopedia of Archaeal and Bacterial Type Strains, Phase II (KMG-II): from individual species to whole genera.</title>
        <authorList>
            <person name="Goeker M."/>
        </authorList>
    </citation>
    <scope>NUCLEOTIDE SEQUENCE [LARGE SCALE GENOMIC DNA]</scope>
    <source>
        <strain evidence="1 2">DSM 7270</strain>
    </source>
</reference>
<dbReference type="Proteomes" id="UP000316993">
    <property type="component" value="Unassembled WGS sequence"/>
</dbReference>
<accession>A0A543LIJ7</accession>
<comment type="caution">
    <text evidence="1">The sequence shown here is derived from an EMBL/GenBank/DDBJ whole genome shotgun (WGS) entry which is preliminary data.</text>
</comment>
<sequence>MIEALHTAPFAPDLLPTASRLGCQNARIARILRPNKTRQGYARERILKPAGYFFVRPKSATHCGLGSAR</sequence>
<evidence type="ECO:0000313" key="1">
    <source>
        <dbReference type="EMBL" id="TQN07147.1"/>
    </source>
</evidence>
<name>A0A543LIJ7_9BURK</name>